<dbReference type="AlphaFoldDB" id="C5BUF0"/>
<dbReference type="PANTHER" id="PTHR15108">
    <property type="entry name" value="N-ACYLGLUCOSAMINE-2-EPIMERASE"/>
    <property type="match status" value="1"/>
</dbReference>
<dbReference type="STRING" id="377629.TERTU_4095"/>
<dbReference type="SUPFAM" id="SSF48208">
    <property type="entry name" value="Six-hairpin glycosidases"/>
    <property type="match status" value="1"/>
</dbReference>
<dbReference type="BRENDA" id="5.1.3.11">
    <property type="organism ID" value="9581"/>
</dbReference>
<dbReference type="OrthoDB" id="5141876at2"/>
<dbReference type="RefSeq" id="WP_015818822.1">
    <property type="nucleotide sequence ID" value="NC_012997.1"/>
</dbReference>
<evidence type="ECO:0000313" key="5">
    <source>
        <dbReference type="EMBL" id="ACR12710.1"/>
    </source>
</evidence>
<evidence type="ECO:0000256" key="4">
    <source>
        <dbReference type="HAMAP-Rule" id="MF_00929"/>
    </source>
</evidence>
<dbReference type="KEGG" id="ttu:TERTU_4095"/>
<dbReference type="HAMAP" id="MF_00929">
    <property type="entry name" value="Cellobiose_2_epim"/>
    <property type="match status" value="1"/>
</dbReference>
<sequence>METETDTREQLILLQNNCANELAHLVSWWASNVVGDGNFSGEINSQGLPQHQAGKGGIYGSRLLWFFSEVAILGRDSLAPASGPTSGLASAKVSAQALYQYFSHHFIDPEYGGVVWELHANGELRDGRKQIYAQAFAIYCLSAYYRLTSDEHALAQALTIYELVEEFALDSAHGGYFEAFSREWRELDDIRLSEKDLASPKTMNTHLHLLEAYTGLLRALRQAESPAVQQVAASVQQLLELYVSRVYNSSSRHVHMFMNTHWEDESLAFSYGHDIESSWLLWEAADVLGDDALKQSYRHDVIALAETCLAQARATDGSLYDVFDKQRQLNIPERVWWVQAEAMVGFFNAWQLTGQQKYLDAVFSLWRYLEAEFITPGSEWPWLARSDQGAGYRAYLAGFWKGPYHNGRALMELISRINSVLNVDC</sequence>
<dbReference type="Gene3D" id="1.50.10.10">
    <property type="match status" value="1"/>
</dbReference>
<dbReference type="InterPro" id="IPR028584">
    <property type="entry name" value="Cellobiose_2_epim"/>
</dbReference>
<keyword evidence="6" id="KW-1185">Reference proteome</keyword>
<protein>
    <recommendedName>
        <fullName evidence="4">Cellobiose 2-epimerase</fullName>
        <shortName evidence="4">CE</shortName>
        <ecNumber evidence="4">5.1.3.11</ecNumber>
    </recommendedName>
</protein>
<proteinExistence type="inferred from homology"/>
<evidence type="ECO:0000256" key="1">
    <source>
        <dbReference type="ARBA" id="ARBA00001470"/>
    </source>
</evidence>
<name>C5BUF0_TERTT</name>
<dbReference type="GO" id="GO:0005975">
    <property type="term" value="P:carbohydrate metabolic process"/>
    <property type="evidence" value="ECO:0007669"/>
    <property type="project" value="InterPro"/>
</dbReference>
<accession>C5BUF0</accession>
<dbReference type="InterPro" id="IPR010819">
    <property type="entry name" value="AGE/CE"/>
</dbReference>
<comment type="function">
    <text evidence="4">Catalyzes the reversible epimerization of cellobiose to 4-O-beta-D-glucopyranosyl-D-mannose (Glc-Man).</text>
</comment>
<dbReference type="InterPro" id="IPR012341">
    <property type="entry name" value="6hp_glycosidase-like_sf"/>
</dbReference>
<evidence type="ECO:0000256" key="2">
    <source>
        <dbReference type="ARBA" id="ARBA00008558"/>
    </source>
</evidence>
<comment type="similarity">
    <text evidence="4">Belongs to the cellobiose 2-epimerase family.</text>
</comment>
<organism evidence="5 6">
    <name type="scientific">Teredinibacter turnerae (strain ATCC 39867 / T7901)</name>
    <dbReference type="NCBI Taxonomy" id="377629"/>
    <lineage>
        <taxon>Bacteria</taxon>
        <taxon>Pseudomonadati</taxon>
        <taxon>Pseudomonadota</taxon>
        <taxon>Gammaproteobacteria</taxon>
        <taxon>Cellvibrionales</taxon>
        <taxon>Cellvibrionaceae</taxon>
        <taxon>Teredinibacter</taxon>
    </lineage>
</organism>
<comment type="similarity">
    <text evidence="2">Belongs to the N-acylglucosamine 2-epimerase family.</text>
</comment>
<dbReference type="eggNOG" id="COG2942">
    <property type="taxonomic scope" value="Bacteria"/>
</dbReference>
<dbReference type="GO" id="GO:0047736">
    <property type="term" value="F:cellobiose epimerase activity"/>
    <property type="evidence" value="ECO:0007669"/>
    <property type="project" value="UniProtKB-UniRule"/>
</dbReference>
<gene>
    <name evidence="5" type="ordered locus">TERTU_4095</name>
</gene>
<reference evidence="5 6" key="1">
    <citation type="journal article" date="2009" name="PLoS ONE">
        <title>The complete genome of Teredinibacter turnerae T7901: an intracellular endosymbiont of marine wood-boring bivalves (shipworms).</title>
        <authorList>
            <person name="Yang J.C."/>
            <person name="Madupu R."/>
            <person name="Durkin A.S."/>
            <person name="Ekborg N.A."/>
            <person name="Pedamallu C.S."/>
            <person name="Hostetler J.B."/>
            <person name="Radune D."/>
            <person name="Toms B.S."/>
            <person name="Henrissat B."/>
            <person name="Coutinho P.M."/>
            <person name="Schwarz S."/>
            <person name="Field L."/>
            <person name="Trindade-Silva A.E."/>
            <person name="Soares C.A.G."/>
            <person name="Elshahawi S."/>
            <person name="Hanora A."/>
            <person name="Schmidt E.W."/>
            <person name="Haygood M.G."/>
            <person name="Posfai J."/>
            <person name="Benner J."/>
            <person name="Madinger C."/>
            <person name="Nove J."/>
            <person name="Anton B."/>
            <person name="Chaudhary K."/>
            <person name="Foster J."/>
            <person name="Holman A."/>
            <person name="Kumar S."/>
            <person name="Lessard P.A."/>
            <person name="Luyten Y.A."/>
            <person name="Slatko B."/>
            <person name="Wood N."/>
            <person name="Wu B."/>
            <person name="Teplitski M."/>
            <person name="Mougous J.D."/>
            <person name="Ward N."/>
            <person name="Eisen J.A."/>
            <person name="Badger J.H."/>
            <person name="Distel D.L."/>
        </authorList>
    </citation>
    <scope>NUCLEOTIDE SEQUENCE [LARGE SCALE GENOMIC DNA]</scope>
    <source>
        <strain evidence="6">ATCC 39867 / T7901</strain>
    </source>
</reference>
<evidence type="ECO:0000313" key="6">
    <source>
        <dbReference type="Proteomes" id="UP000009080"/>
    </source>
</evidence>
<dbReference type="InterPro" id="IPR008928">
    <property type="entry name" value="6-hairpin_glycosidase_sf"/>
</dbReference>
<dbReference type="EMBL" id="CP001614">
    <property type="protein sequence ID" value="ACR12710.1"/>
    <property type="molecule type" value="Genomic_DNA"/>
</dbReference>
<dbReference type="Proteomes" id="UP000009080">
    <property type="component" value="Chromosome"/>
</dbReference>
<evidence type="ECO:0000256" key="3">
    <source>
        <dbReference type="ARBA" id="ARBA00023235"/>
    </source>
</evidence>
<keyword evidence="3 4" id="KW-0413">Isomerase</keyword>
<comment type="catalytic activity">
    <reaction evidence="1 4">
        <text>D-cellobiose = beta-D-glucosyl-(1-&gt;4)-D-mannopyranose</text>
        <dbReference type="Rhea" id="RHEA:23384"/>
        <dbReference type="ChEBI" id="CHEBI:17057"/>
        <dbReference type="ChEBI" id="CHEBI:47931"/>
        <dbReference type="EC" id="5.1.3.11"/>
    </reaction>
</comment>
<dbReference type="EC" id="5.1.3.11" evidence="4"/>
<dbReference type="Pfam" id="PF07221">
    <property type="entry name" value="GlcNAc_2-epim"/>
    <property type="match status" value="1"/>
</dbReference>
<dbReference type="HOGENOM" id="CLU_046651_3_0_6"/>